<dbReference type="Gene3D" id="1.10.472.80">
    <property type="entry name" value="Ypt/Rab-GAP domain of gyp1p, domain 3"/>
    <property type="match status" value="1"/>
</dbReference>
<dbReference type="HOGENOM" id="CLU_003538_0_0_1"/>
<reference evidence="5 6" key="1">
    <citation type="submission" date="2014-04" db="EMBL/GenBank/DDBJ databases">
        <authorList>
            <consortium name="DOE Joint Genome Institute"/>
            <person name="Kuo A."/>
            <person name="Kohler A."/>
            <person name="Nagy L.G."/>
            <person name="Floudas D."/>
            <person name="Copeland A."/>
            <person name="Barry K.W."/>
            <person name="Cichocki N."/>
            <person name="Veneault-Fourrey C."/>
            <person name="LaButti K."/>
            <person name="Lindquist E.A."/>
            <person name="Lipzen A."/>
            <person name="Lundell T."/>
            <person name="Morin E."/>
            <person name="Murat C."/>
            <person name="Sun H."/>
            <person name="Tunlid A."/>
            <person name="Henrissat B."/>
            <person name="Grigoriev I.V."/>
            <person name="Hibbett D.S."/>
            <person name="Martin F."/>
            <person name="Nordberg H.P."/>
            <person name="Cantor M.N."/>
            <person name="Hua S.X."/>
        </authorList>
    </citation>
    <scope>NUCLEOTIDE SEQUENCE [LARGE SCALE GENOMIC DNA]</scope>
    <source>
        <strain evidence="5 6">Foug A</strain>
    </source>
</reference>
<dbReference type="GO" id="GO:0005509">
    <property type="term" value="F:calcium ion binding"/>
    <property type="evidence" value="ECO:0007669"/>
    <property type="project" value="InterPro"/>
</dbReference>
<dbReference type="OrthoDB" id="17687at2759"/>
<dbReference type="InterPro" id="IPR002048">
    <property type="entry name" value="EF_hand_dom"/>
</dbReference>
<evidence type="ECO:0008006" key="7">
    <source>
        <dbReference type="Google" id="ProtNLM"/>
    </source>
</evidence>
<evidence type="ECO:0000259" key="3">
    <source>
        <dbReference type="PROSITE" id="PS50086"/>
    </source>
</evidence>
<dbReference type="STRING" id="1036808.A0A0C3CT26"/>
<feature type="domain" description="Rab-GAP TBC" evidence="3">
    <location>
        <begin position="251"/>
        <end position="439"/>
    </location>
</feature>
<dbReference type="SUPFAM" id="SSF47923">
    <property type="entry name" value="Ypt/Rab-GAP domain of gyp1p"/>
    <property type="match status" value="2"/>
</dbReference>
<dbReference type="PANTHER" id="PTHR47219">
    <property type="entry name" value="RAB GTPASE-ACTIVATING PROTEIN 1-LIKE"/>
    <property type="match status" value="1"/>
</dbReference>
<dbReference type="InterPro" id="IPR000195">
    <property type="entry name" value="Rab-GAP-TBC_dom"/>
</dbReference>
<dbReference type="Pfam" id="PF00566">
    <property type="entry name" value="RabGAP-TBC"/>
    <property type="match status" value="1"/>
</dbReference>
<evidence type="ECO:0000256" key="2">
    <source>
        <dbReference type="SAM" id="MobiDB-lite"/>
    </source>
</evidence>
<dbReference type="InterPro" id="IPR035969">
    <property type="entry name" value="Rab-GAP_TBC_sf"/>
</dbReference>
<dbReference type="InterPro" id="IPR018247">
    <property type="entry name" value="EF_Hand_1_Ca_BS"/>
</dbReference>
<dbReference type="Gene3D" id="1.10.238.10">
    <property type="entry name" value="EF-hand"/>
    <property type="match status" value="1"/>
</dbReference>
<organism evidence="5 6">
    <name type="scientific">Scleroderma citrinum Foug A</name>
    <dbReference type="NCBI Taxonomy" id="1036808"/>
    <lineage>
        <taxon>Eukaryota</taxon>
        <taxon>Fungi</taxon>
        <taxon>Dikarya</taxon>
        <taxon>Basidiomycota</taxon>
        <taxon>Agaricomycotina</taxon>
        <taxon>Agaricomycetes</taxon>
        <taxon>Agaricomycetidae</taxon>
        <taxon>Boletales</taxon>
        <taxon>Sclerodermatineae</taxon>
        <taxon>Sclerodermataceae</taxon>
        <taxon>Scleroderma</taxon>
    </lineage>
</organism>
<dbReference type="GO" id="GO:0005096">
    <property type="term" value="F:GTPase activator activity"/>
    <property type="evidence" value="ECO:0007669"/>
    <property type="project" value="TreeGrafter"/>
</dbReference>
<dbReference type="PROSITE" id="PS50086">
    <property type="entry name" value="TBC_RABGAP"/>
    <property type="match status" value="1"/>
</dbReference>
<feature type="domain" description="EF-hand" evidence="4">
    <location>
        <begin position="666"/>
        <end position="701"/>
    </location>
</feature>
<dbReference type="SUPFAM" id="SSF47473">
    <property type="entry name" value="EF-hand"/>
    <property type="match status" value="1"/>
</dbReference>
<dbReference type="SMART" id="SM00164">
    <property type="entry name" value="TBC"/>
    <property type="match status" value="1"/>
</dbReference>
<dbReference type="AlphaFoldDB" id="A0A0C3CT26"/>
<gene>
    <name evidence="5" type="ORF">SCLCIDRAFT_1224201</name>
</gene>
<dbReference type="FunCoup" id="A0A0C3CT26">
    <property type="interactions" value="151"/>
</dbReference>
<feature type="compositionally biased region" description="Low complexity" evidence="2">
    <location>
        <begin position="849"/>
        <end position="861"/>
    </location>
</feature>
<feature type="compositionally biased region" description="Polar residues" evidence="2">
    <location>
        <begin position="862"/>
        <end position="871"/>
    </location>
</feature>
<proteinExistence type="predicted"/>
<dbReference type="InParanoid" id="A0A0C3CT26"/>
<dbReference type="EMBL" id="KN822242">
    <property type="protein sequence ID" value="KIM51735.1"/>
    <property type="molecule type" value="Genomic_DNA"/>
</dbReference>
<accession>A0A0C3CT26</accession>
<dbReference type="FunFam" id="1.10.472.80:FF:000051">
    <property type="entry name" value="Probable MDR1-Mac1p interacting protein"/>
    <property type="match status" value="1"/>
</dbReference>
<protein>
    <recommendedName>
        <fullName evidence="7">Rab-GAP TBC domain-containing protein</fullName>
    </recommendedName>
</protein>
<evidence type="ECO:0000256" key="1">
    <source>
        <dbReference type="ARBA" id="ARBA00022837"/>
    </source>
</evidence>
<sequence>MSTISTQVRNFKDPTKDQLLHAFFSIYESTPMRCSKDGEKSASSGDLDKMEINAVLTLGEPGVEDAYAGKLHLIPPYLAFSSLDRKSVRFTIPLSTVRRVERLNARAGVYALSLVTWHAMKIIVQLTSLRPTADAFCSLLREALKAELQRGQMKLVKGFVKTCYSEYLVSSFSVVDNEREDGSLIPETKEGTPIPEPEYHGGLGLKFKFPGDPKKLREASKIKLWTTYLRTHGRNLTLLRYPQCTRLVQVGLPNRLRGEMWETLSGSMYLRYANPGLYADIVEIIKGKNSTSFEDIEKDLHRSLPEYAGYQSEEGISALRRVLQAYSHKNPDIGYCQAMNILSAAILIYMSEEQTFWLLEVLCDRLLPGYYSPTMHGTLLDQRVFESLVARCLPTLHEHFQAVDVQLSVASLPWFLSLFINSMPMVFAFRIVDCFFCMGPRVLFQVGLAILKINGEKLLQIQDDGGFLNLMREYFASLGDSAHPDSSDPRARAITRFQELLLVSFREFSVISEDTILSERRKFRNEIVNNIENFSKRGAIRNLKTLGRFSKDQAGLIYDALYKAMCEEPPLPAVAPPPSLIQSNDPNQDRPETRFGLPTFKVFLSEILTWARSEKIIFNAFQQRIDREVAEHELIDRLFFFWDTSCRGSLSFQDVVSGLDGIMFSDLMESIEWFFNLHDKDKDGYLSKDEVLTLSESLLFIFRYEIGDTYLGAVSRFMSNAFEYGDALLPQETDPDTGESVPVQISNNQPYMNLATFRMVVLADEILESFFETDLVASFRLETVPDLELPTHNSGFLGDLWSNIATADNKKMFHKLSDELGKTIGKHQVIYRPTIGRYTRAVEPQARESLLSPIPSKPSIPTGETSILSPSKASSSTLTVDTFADNALEDGLSSAALSSAGFTSLPHVKAVSVAFLERTPFAIDDVGDDEDDSDLDLVHGEDDTQVMDEVDAFLEANDSGLSEADKEVAKDLLNAEPM</sequence>
<dbReference type="InterPro" id="IPR050302">
    <property type="entry name" value="Rab_GAP_TBC_domain"/>
</dbReference>
<dbReference type="PROSITE" id="PS50222">
    <property type="entry name" value="EF_HAND_2"/>
    <property type="match status" value="1"/>
</dbReference>
<keyword evidence="6" id="KW-1185">Reference proteome</keyword>
<feature type="region of interest" description="Disordered" evidence="2">
    <location>
        <begin position="849"/>
        <end position="871"/>
    </location>
</feature>
<dbReference type="InterPro" id="IPR011992">
    <property type="entry name" value="EF-hand-dom_pair"/>
</dbReference>
<dbReference type="GO" id="GO:0031267">
    <property type="term" value="F:small GTPase binding"/>
    <property type="evidence" value="ECO:0007669"/>
    <property type="project" value="TreeGrafter"/>
</dbReference>
<dbReference type="PROSITE" id="PS00018">
    <property type="entry name" value="EF_HAND_1"/>
    <property type="match status" value="1"/>
</dbReference>
<dbReference type="FunFam" id="1.10.8.270:FF:000002">
    <property type="entry name" value="TBC1 domain family member 9B"/>
    <property type="match status" value="1"/>
</dbReference>
<evidence type="ECO:0000313" key="6">
    <source>
        <dbReference type="Proteomes" id="UP000053989"/>
    </source>
</evidence>
<reference evidence="6" key="2">
    <citation type="submission" date="2015-01" db="EMBL/GenBank/DDBJ databases">
        <title>Evolutionary Origins and Diversification of the Mycorrhizal Mutualists.</title>
        <authorList>
            <consortium name="DOE Joint Genome Institute"/>
            <consortium name="Mycorrhizal Genomics Consortium"/>
            <person name="Kohler A."/>
            <person name="Kuo A."/>
            <person name="Nagy L.G."/>
            <person name="Floudas D."/>
            <person name="Copeland A."/>
            <person name="Barry K.W."/>
            <person name="Cichocki N."/>
            <person name="Veneault-Fourrey C."/>
            <person name="LaButti K."/>
            <person name="Lindquist E.A."/>
            <person name="Lipzen A."/>
            <person name="Lundell T."/>
            <person name="Morin E."/>
            <person name="Murat C."/>
            <person name="Riley R."/>
            <person name="Ohm R."/>
            <person name="Sun H."/>
            <person name="Tunlid A."/>
            <person name="Henrissat B."/>
            <person name="Grigoriev I.V."/>
            <person name="Hibbett D.S."/>
            <person name="Martin F."/>
        </authorList>
    </citation>
    <scope>NUCLEOTIDE SEQUENCE [LARGE SCALE GENOMIC DNA]</scope>
    <source>
        <strain evidence="6">Foug A</strain>
    </source>
</reference>
<dbReference type="Gene3D" id="1.10.8.270">
    <property type="entry name" value="putative rabgap domain of human tbc1 domain family member 14 like domains"/>
    <property type="match status" value="1"/>
</dbReference>
<dbReference type="Proteomes" id="UP000053989">
    <property type="component" value="Unassembled WGS sequence"/>
</dbReference>
<evidence type="ECO:0000259" key="4">
    <source>
        <dbReference type="PROSITE" id="PS50222"/>
    </source>
</evidence>
<name>A0A0C3CT26_9AGAM</name>
<keyword evidence="1" id="KW-0106">Calcium</keyword>
<evidence type="ECO:0000313" key="5">
    <source>
        <dbReference type="EMBL" id="KIM51735.1"/>
    </source>
</evidence>
<dbReference type="PANTHER" id="PTHR47219:SF20">
    <property type="entry name" value="TBC1 DOMAIN FAMILY MEMBER 2B"/>
    <property type="match status" value="1"/>
</dbReference>